<feature type="compositionally biased region" description="Basic residues" evidence="1">
    <location>
        <begin position="22"/>
        <end position="39"/>
    </location>
</feature>
<feature type="compositionally biased region" description="Basic and acidic residues" evidence="1">
    <location>
        <begin position="257"/>
        <end position="266"/>
    </location>
</feature>
<proteinExistence type="predicted"/>
<evidence type="ECO:0000259" key="2">
    <source>
        <dbReference type="Pfam" id="PF05754"/>
    </source>
</evidence>
<protein>
    <recommendedName>
        <fullName evidence="2">DUF834 domain-containing protein</fullName>
    </recommendedName>
</protein>
<dbReference type="Proteomes" id="UP000008021">
    <property type="component" value="Chromosome 10"/>
</dbReference>
<feature type="compositionally biased region" description="Basic and acidic residues" evidence="1">
    <location>
        <begin position="69"/>
        <end position="80"/>
    </location>
</feature>
<feature type="domain" description="DUF834" evidence="2">
    <location>
        <begin position="83"/>
        <end position="131"/>
    </location>
</feature>
<accession>A0A0E0EWM5</accession>
<evidence type="ECO:0000313" key="3">
    <source>
        <dbReference type="EnsemblPlants" id="OMERI10G04290.1"/>
    </source>
</evidence>
<dbReference type="Gramene" id="OMERI10G04290.1">
    <property type="protein sequence ID" value="OMERI10G04290.1"/>
    <property type="gene ID" value="OMERI10G04290"/>
</dbReference>
<evidence type="ECO:0000256" key="1">
    <source>
        <dbReference type="SAM" id="MobiDB-lite"/>
    </source>
</evidence>
<dbReference type="HOGENOM" id="CLU_971762_0_0_1"/>
<feature type="region of interest" description="Disordered" evidence="1">
    <location>
        <begin position="1"/>
        <end position="104"/>
    </location>
</feature>
<dbReference type="InterPro" id="IPR008552">
    <property type="entry name" value="DUF834"/>
</dbReference>
<keyword evidence="4" id="KW-1185">Reference proteome</keyword>
<reference evidence="3" key="1">
    <citation type="submission" date="2015-04" db="UniProtKB">
        <authorList>
            <consortium name="EnsemblPlants"/>
        </authorList>
    </citation>
    <scope>IDENTIFICATION</scope>
</reference>
<name>A0A0E0EWM5_9ORYZ</name>
<feature type="compositionally biased region" description="Low complexity" evidence="1">
    <location>
        <begin position="1"/>
        <end position="21"/>
    </location>
</feature>
<dbReference type="AlphaFoldDB" id="A0A0E0EWM5"/>
<feature type="region of interest" description="Disordered" evidence="1">
    <location>
        <begin position="256"/>
        <end position="287"/>
    </location>
</feature>
<evidence type="ECO:0000313" key="4">
    <source>
        <dbReference type="Proteomes" id="UP000008021"/>
    </source>
</evidence>
<dbReference type="Pfam" id="PF05754">
    <property type="entry name" value="DUF834"/>
    <property type="match status" value="1"/>
</dbReference>
<feature type="region of interest" description="Disordered" evidence="1">
    <location>
        <begin position="127"/>
        <end position="147"/>
    </location>
</feature>
<organism evidence="3">
    <name type="scientific">Oryza meridionalis</name>
    <dbReference type="NCBI Taxonomy" id="40149"/>
    <lineage>
        <taxon>Eukaryota</taxon>
        <taxon>Viridiplantae</taxon>
        <taxon>Streptophyta</taxon>
        <taxon>Embryophyta</taxon>
        <taxon>Tracheophyta</taxon>
        <taxon>Spermatophyta</taxon>
        <taxon>Magnoliopsida</taxon>
        <taxon>Liliopsida</taxon>
        <taxon>Poales</taxon>
        <taxon>Poaceae</taxon>
        <taxon>BOP clade</taxon>
        <taxon>Oryzoideae</taxon>
        <taxon>Oryzeae</taxon>
        <taxon>Oryzinae</taxon>
        <taxon>Oryza</taxon>
    </lineage>
</organism>
<dbReference type="EnsemblPlants" id="OMERI10G04290.1">
    <property type="protein sequence ID" value="OMERI10G04290.1"/>
    <property type="gene ID" value="OMERI10G04290"/>
</dbReference>
<reference evidence="3" key="2">
    <citation type="submission" date="2018-05" db="EMBL/GenBank/DDBJ databases">
        <title>OmerRS3 (Oryza meridionalis Reference Sequence Version 3).</title>
        <authorList>
            <person name="Zhang J."/>
            <person name="Kudrna D."/>
            <person name="Lee S."/>
            <person name="Talag J."/>
            <person name="Welchert J."/>
            <person name="Wing R.A."/>
        </authorList>
    </citation>
    <scope>NUCLEOTIDE SEQUENCE [LARGE SCALE GENOMIC DNA]</scope>
    <source>
        <strain evidence="3">cv. OR44</strain>
    </source>
</reference>
<sequence>MARGGVARRNGGARLRPAATSQRRRAAASRRQRRGRARGRGGGTSPTTIDDGERRRAMTAAGRAPGSPKESKGRERDHGWLGRRPWRSSPACGANGVPAAENGGEEADDVAFGLANPTAAMARLGTAASGDRSGGGGGGEADDGARVEEGTRELGEMVKKREGGAVVVYIASRGSIVAEIAAISPAKWKRWGGEREAGFENRIPAVLSAGAGAGGEVGRWLQGVREREGVGAGALEKWRRGRGRAEEAGAAVAGARCRPEVGDGPDRWGPPIGDPMGGGAWAADCWA</sequence>